<dbReference type="EMBL" id="JAFGDB010000027">
    <property type="protein sequence ID" value="MBN2067149.1"/>
    <property type="molecule type" value="Genomic_DNA"/>
</dbReference>
<protein>
    <submittedName>
        <fullName evidence="1">Uncharacterized protein</fullName>
    </submittedName>
</protein>
<comment type="caution">
    <text evidence="1">The sequence shown here is derived from an EMBL/GenBank/DDBJ whole genome shotgun (WGS) entry which is preliminary data.</text>
</comment>
<evidence type="ECO:0000313" key="2">
    <source>
        <dbReference type="Proteomes" id="UP000809243"/>
    </source>
</evidence>
<gene>
    <name evidence="1" type="ORF">JW744_01635</name>
</gene>
<organism evidence="1 2">
    <name type="scientific">Candidatus Iainarchaeum sp</name>
    <dbReference type="NCBI Taxonomy" id="3101447"/>
    <lineage>
        <taxon>Archaea</taxon>
        <taxon>Candidatus Iainarchaeota</taxon>
        <taxon>Candidatus Iainarchaeia</taxon>
        <taxon>Candidatus Iainarchaeales</taxon>
        <taxon>Candidatus Iainarchaeaceae</taxon>
        <taxon>Candidatus Iainarchaeum</taxon>
    </lineage>
</organism>
<sequence length="91" mass="10529">MDSGRNQIVQLLSQKDLNFWEIVEGCDGTVIEAREKLKEMLGRGELSYENFVFSLKEKARGLEIEKVMKQYAEIAKKMPEPKLEFFQGQVS</sequence>
<proteinExistence type="predicted"/>
<evidence type="ECO:0000313" key="1">
    <source>
        <dbReference type="EMBL" id="MBN2067149.1"/>
    </source>
</evidence>
<dbReference type="AlphaFoldDB" id="A0A938YMY9"/>
<accession>A0A938YMY9</accession>
<reference evidence="1" key="1">
    <citation type="submission" date="2021-01" db="EMBL/GenBank/DDBJ databases">
        <title>Active Sulfur Cycling in an Early Earth Analoge.</title>
        <authorList>
            <person name="Hahn C.R."/>
            <person name="Youssef N.H."/>
            <person name="Elshahed M."/>
        </authorList>
    </citation>
    <scope>NUCLEOTIDE SEQUENCE</scope>
    <source>
        <strain evidence="1">Zod_Metabat.1151</strain>
    </source>
</reference>
<dbReference type="Proteomes" id="UP000809243">
    <property type="component" value="Unassembled WGS sequence"/>
</dbReference>
<feature type="non-terminal residue" evidence="1">
    <location>
        <position position="91"/>
    </location>
</feature>
<name>A0A938YMY9_9ARCH</name>